<proteinExistence type="predicted"/>
<feature type="domain" description="C2H2-type" evidence="3">
    <location>
        <begin position="93"/>
        <end position="122"/>
    </location>
</feature>
<dbReference type="InterPro" id="IPR036236">
    <property type="entry name" value="Znf_C2H2_sf"/>
</dbReference>
<evidence type="ECO:0000256" key="1">
    <source>
        <dbReference type="PROSITE-ProRule" id="PRU00042"/>
    </source>
</evidence>
<keyword evidence="1" id="KW-0479">Metal-binding</keyword>
<keyword evidence="1" id="KW-0863">Zinc-finger</keyword>
<name>A0A1B6CLJ5_9HEMI</name>
<feature type="non-terminal residue" evidence="5">
    <location>
        <position position="1"/>
    </location>
</feature>
<dbReference type="EMBL" id="GEDC01004953">
    <property type="protein sequence ID" value="JAS32345.1"/>
    <property type="molecule type" value="Transcribed_RNA"/>
</dbReference>
<reference evidence="5" key="1">
    <citation type="submission" date="2015-12" db="EMBL/GenBank/DDBJ databases">
        <title>De novo transcriptome assembly of four potential Pierce s Disease insect vectors from Arizona vineyards.</title>
        <authorList>
            <person name="Tassone E.E."/>
        </authorList>
    </citation>
    <scope>NUCLEOTIDE SEQUENCE</scope>
</reference>
<dbReference type="AlphaFoldDB" id="A0A1B6CLJ5"/>
<feature type="region of interest" description="Disordered" evidence="2">
    <location>
        <begin position="149"/>
        <end position="171"/>
    </location>
</feature>
<evidence type="ECO:0000259" key="3">
    <source>
        <dbReference type="PROSITE" id="PS50157"/>
    </source>
</evidence>
<dbReference type="InterPro" id="IPR013087">
    <property type="entry name" value="Znf_C2H2_type"/>
</dbReference>
<organism evidence="5">
    <name type="scientific">Clastoptera arizonana</name>
    <name type="common">Arizona spittle bug</name>
    <dbReference type="NCBI Taxonomy" id="38151"/>
    <lineage>
        <taxon>Eukaryota</taxon>
        <taxon>Metazoa</taxon>
        <taxon>Ecdysozoa</taxon>
        <taxon>Arthropoda</taxon>
        <taxon>Hexapoda</taxon>
        <taxon>Insecta</taxon>
        <taxon>Pterygota</taxon>
        <taxon>Neoptera</taxon>
        <taxon>Paraneoptera</taxon>
        <taxon>Hemiptera</taxon>
        <taxon>Auchenorrhyncha</taxon>
        <taxon>Cercopoidea</taxon>
        <taxon>Clastopteridae</taxon>
        <taxon>Clastoptera</taxon>
    </lineage>
</organism>
<dbReference type="EMBL" id="GEDC01027968">
    <property type="protein sequence ID" value="JAS09330.1"/>
    <property type="molecule type" value="Transcribed_RNA"/>
</dbReference>
<dbReference type="GO" id="GO:0008270">
    <property type="term" value="F:zinc ion binding"/>
    <property type="evidence" value="ECO:0007669"/>
    <property type="project" value="UniProtKB-KW"/>
</dbReference>
<dbReference type="PROSITE" id="PS50157">
    <property type="entry name" value="ZINC_FINGER_C2H2_2"/>
    <property type="match status" value="1"/>
</dbReference>
<keyword evidence="1" id="KW-0862">Zinc</keyword>
<evidence type="ECO:0000313" key="4">
    <source>
        <dbReference type="EMBL" id="JAS09330.1"/>
    </source>
</evidence>
<accession>A0A1B6CLJ5</accession>
<dbReference type="EMBL" id="GEDC01023040">
    <property type="protein sequence ID" value="JAS14258.1"/>
    <property type="molecule type" value="Transcribed_RNA"/>
</dbReference>
<feature type="region of interest" description="Disordered" evidence="2">
    <location>
        <begin position="66"/>
        <end position="88"/>
    </location>
</feature>
<evidence type="ECO:0000256" key="2">
    <source>
        <dbReference type="SAM" id="MobiDB-lite"/>
    </source>
</evidence>
<gene>
    <name evidence="5" type="ORF">g.11200</name>
    <name evidence="4" type="ORF">g.11201</name>
    <name evidence="6" type="ORF">g.11202</name>
</gene>
<protein>
    <recommendedName>
        <fullName evidence="3">C2H2-type domain-containing protein</fullName>
    </recommendedName>
</protein>
<evidence type="ECO:0000313" key="5">
    <source>
        <dbReference type="EMBL" id="JAS14258.1"/>
    </source>
</evidence>
<evidence type="ECO:0000313" key="6">
    <source>
        <dbReference type="EMBL" id="JAS32345.1"/>
    </source>
</evidence>
<dbReference type="Gene3D" id="3.30.160.60">
    <property type="entry name" value="Classic Zinc Finger"/>
    <property type="match status" value="1"/>
</dbReference>
<sequence length="171" mass="19169">RHHAECLSQDMFWILKRTGWTHGAASFFNSLNNNSSNGTNSTGGYNKLSCCEDNPPAADIKNANLSLTDSESSSISDFEEEDFSDDTDQDESLTCNVCDRSFCSPRQLGQHQQKKRHFGCTSCDGLFPSVMALEHHKEEFEHWSADDNMMALNSPSEDSGDENSEEMERLL</sequence>
<dbReference type="PROSITE" id="PS00028">
    <property type="entry name" value="ZINC_FINGER_C2H2_1"/>
    <property type="match status" value="1"/>
</dbReference>
<feature type="compositionally biased region" description="Acidic residues" evidence="2">
    <location>
        <begin position="77"/>
        <end position="88"/>
    </location>
</feature>
<dbReference type="SMART" id="SM00355">
    <property type="entry name" value="ZnF_C2H2"/>
    <property type="match status" value="2"/>
</dbReference>
<dbReference type="SUPFAM" id="SSF57667">
    <property type="entry name" value="beta-beta-alpha zinc fingers"/>
    <property type="match status" value="1"/>
</dbReference>